<reference evidence="4 5" key="1">
    <citation type="submission" date="2018-03" db="EMBL/GenBank/DDBJ databases">
        <title>Cross-interface Injection: A General Nanoliter Liquid Handling Method Applied to Single Cells Genome Amplification Automated Nanoliter Liquid Handling Applied to Single Cell Multiple Displacement Amplification.</title>
        <authorList>
            <person name="Yun J."/>
            <person name="Xu P."/>
            <person name="Xu J."/>
            <person name="Dai X."/>
            <person name="Wang Y."/>
            <person name="Zheng X."/>
            <person name="Cao C."/>
            <person name="Yi Q."/>
            <person name="Zhu Y."/>
            <person name="Wang L."/>
            <person name="Dong Z."/>
            <person name="Huang Y."/>
            <person name="Huang L."/>
            <person name="Du W."/>
        </authorList>
    </citation>
    <scope>NUCLEOTIDE SEQUENCE [LARGE SCALE GENOMIC DNA]</scope>
    <source>
        <strain evidence="3 5">A12-4</strain>
        <strain evidence="2 4">A9-4</strain>
    </source>
</reference>
<gene>
    <name evidence="3" type="ORF">C9927_00255</name>
    <name evidence="2" type="ORF">C9928_03365</name>
</gene>
<feature type="coiled-coil region" evidence="1">
    <location>
        <begin position="283"/>
        <end position="310"/>
    </location>
</feature>
<dbReference type="EMBL" id="PYVG01000012">
    <property type="protein sequence ID" value="PTB89516.1"/>
    <property type="molecule type" value="Genomic_DNA"/>
</dbReference>
<accession>A0A2T4CTU5</accession>
<evidence type="ECO:0000256" key="1">
    <source>
        <dbReference type="SAM" id="Coils"/>
    </source>
</evidence>
<dbReference type="Proteomes" id="UP000242087">
    <property type="component" value="Unassembled WGS sequence"/>
</dbReference>
<dbReference type="AlphaFoldDB" id="A0A2T4CTU5"/>
<dbReference type="Proteomes" id="UP000241514">
    <property type="component" value="Unassembled WGS sequence"/>
</dbReference>
<keyword evidence="1" id="KW-0175">Coiled coil</keyword>
<evidence type="ECO:0000313" key="4">
    <source>
        <dbReference type="Proteomes" id="UP000241514"/>
    </source>
</evidence>
<dbReference type="EMBL" id="PYVF01000002">
    <property type="protein sequence ID" value="PTB90431.1"/>
    <property type="molecule type" value="Genomic_DNA"/>
</dbReference>
<proteinExistence type="predicted"/>
<comment type="caution">
    <text evidence="2">The sequence shown here is derived from an EMBL/GenBank/DDBJ whole genome shotgun (WGS) entry which is preliminary data.</text>
</comment>
<organism evidence="2 4">
    <name type="scientific">Pseudidiomarina aestuarii</name>
    <dbReference type="NCBI Taxonomy" id="624146"/>
    <lineage>
        <taxon>Bacteria</taxon>
        <taxon>Pseudomonadati</taxon>
        <taxon>Pseudomonadota</taxon>
        <taxon>Gammaproteobacteria</taxon>
        <taxon>Alteromonadales</taxon>
        <taxon>Idiomarinaceae</taxon>
        <taxon>Pseudidiomarina</taxon>
    </lineage>
</organism>
<evidence type="ECO:0000313" key="5">
    <source>
        <dbReference type="Proteomes" id="UP000242087"/>
    </source>
</evidence>
<sequence>MKVIVGILVALMLAVGVYFSFVSGPSELEQEARETIPEESVADVEHEAAVASLEPLQRADDSVEDDPELDRIAELSGQEFAMALLQHSGDLDSSIENMLVMIESGRIDVNKRIAELGNSQAMTPFLLAVGLSQGQLTLDQFHRFLDVGVTLQNDELSKEMMASLDNPEVIEAWYETAAFGPEDHEQLLNNSLKNGNLTLAEIILEDKKGELDGIKLSSDAIAGSITRIQAIAPLELQELKDELAAADEKELKMAESFLIPRLQNSVDETEILLQYAELSEEQRTQVIAANERYKDELEELKEILSTHSGE</sequence>
<name>A0A2T4CTU5_9GAMM</name>
<evidence type="ECO:0000313" key="2">
    <source>
        <dbReference type="EMBL" id="PTB89516.1"/>
    </source>
</evidence>
<protein>
    <submittedName>
        <fullName evidence="2">Uncharacterized protein</fullName>
    </submittedName>
</protein>
<evidence type="ECO:0000313" key="3">
    <source>
        <dbReference type="EMBL" id="PTB90431.1"/>
    </source>
</evidence>